<accession>A0ABU1K0Z5</accession>
<name>A0ABU1K0Z5_9PROT</name>
<dbReference type="RefSeq" id="WP_309802133.1">
    <property type="nucleotide sequence ID" value="NZ_JAVDPW010000021.1"/>
</dbReference>
<feature type="compositionally biased region" description="Basic and acidic residues" evidence="1">
    <location>
        <begin position="59"/>
        <end position="71"/>
    </location>
</feature>
<comment type="caution">
    <text evidence="3">The sequence shown here is derived from an EMBL/GenBank/DDBJ whole genome shotgun (WGS) entry which is preliminary data.</text>
</comment>
<organism evidence="3 4">
    <name type="scientific">Inquilinus ginsengisoli</name>
    <dbReference type="NCBI Taxonomy" id="363840"/>
    <lineage>
        <taxon>Bacteria</taxon>
        <taxon>Pseudomonadati</taxon>
        <taxon>Pseudomonadota</taxon>
        <taxon>Alphaproteobacteria</taxon>
        <taxon>Rhodospirillales</taxon>
        <taxon>Rhodospirillaceae</taxon>
        <taxon>Inquilinus</taxon>
    </lineage>
</organism>
<protein>
    <recommendedName>
        <fullName evidence="2">Anti-sigma factor NepR domain-containing protein</fullName>
    </recommendedName>
</protein>
<feature type="region of interest" description="Disordered" evidence="1">
    <location>
        <begin position="42"/>
        <end position="71"/>
    </location>
</feature>
<evidence type="ECO:0000259" key="2">
    <source>
        <dbReference type="Pfam" id="PF18557"/>
    </source>
</evidence>
<gene>
    <name evidence="3" type="ORF">E9232_007107</name>
</gene>
<dbReference type="EMBL" id="JAVDPW010000021">
    <property type="protein sequence ID" value="MDR6294553.1"/>
    <property type="molecule type" value="Genomic_DNA"/>
</dbReference>
<evidence type="ECO:0000313" key="4">
    <source>
        <dbReference type="Proteomes" id="UP001262410"/>
    </source>
</evidence>
<keyword evidence="4" id="KW-1185">Reference proteome</keyword>
<feature type="compositionally biased region" description="Acidic residues" evidence="1">
    <location>
        <begin position="43"/>
        <end position="54"/>
    </location>
</feature>
<proteinExistence type="predicted"/>
<dbReference type="InterPro" id="IPR041649">
    <property type="entry name" value="NepR"/>
</dbReference>
<dbReference type="Pfam" id="PF18557">
    <property type="entry name" value="NepR"/>
    <property type="match status" value="1"/>
</dbReference>
<evidence type="ECO:0000256" key="1">
    <source>
        <dbReference type="SAM" id="MobiDB-lite"/>
    </source>
</evidence>
<feature type="region of interest" description="Disordered" evidence="1">
    <location>
        <begin position="1"/>
        <end position="27"/>
    </location>
</feature>
<dbReference type="Proteomes" id="UP001262410">
    <property type="component" value="Unassembled WGS sequence"/>
</dbReference>
<evidence type="ECO:0000313" key="3">
    <source>
        <dbReference type="EMBL" id="MDR6294553.1"/>
    </source>
</evidence>
<feature type="domain" description="Anti-sigma factor NepR" evidence="2">
    <location>
        <begin position="31"/>
        <end position="58"/>
    </location>
</feature>
<sequence length="71" mass="8176">MRKREAGAPRPAEPGRVAPDRLKKPPQFDNWLSQQLKSLYDPVLDEPLPDDLLEMLEQGAKKPKPEEDKDR</sequence>
<reference evidence="3 4" key="1">
    <citation type="submission" date="2023-07" db="EMBL/GenBank/DDBJ databases">
        <title>Sorghum-associated microbial communities from plants grown in Nebraska, USA.</title>
        <authorList>
            <person name="Schachtman D."/>
        </authorList>
    </citation>
    <scope>NUCLEOTIDE SEQUENCE [LARGE SCALE GENOMIC DNA]</scope>
    <source>
        <strain evidence="3 4">584</strain>
    </source>
</reference>